<dbReference type="AlphaFoldDB" id="A0A7M2Y4X4"/>
<gene>
    <name evidence="2" type="ORF">Q73A0000_02040</name>
</gene>
<evidence type="ECO:0000313" key="3">
    <source>
        <dbReference type="Proteomes" id="UP000594195"/>
    </source>
</evidence>
<accession>A0A7M2Y4X4</accession>
<evidence type="ECO:0000313" key="2">
    <source>
        <dbReference type="EMBL" id="QOW09221.1"/>
    </source>
</evidence>
<sequence length="239" mass="27261">MKNTLTVFLGLFCCLVFAQKKLASTTDLSPIINYYQDGNILLGYKGKEGKRLKIVFTNVLQSPKDPAIYEVKGKTLFDGKVTDFSGTLTLISFHNEQDEHLYKNEKGQTYHLKTGTFNCKLKEIGKNANGDYKGNLNFYCGMNPKGQLVEDDQSNVGDGFKNFLFKGTFTNNKTGEKKPVEWGDSFLHAPVGLMGDDGMFYVKVKDPQNKLGWENYRKAYQLEKQDSEALKEEQRIWWK</sequence>
<name>A0A7M2Y4X4_9FLAO</name>
<proteinExistence type="predicted"/>
<keyword evidence="1" id="KW-0732">Signal</keyword>
<evidence type="ECO:0008006" key="4">
    <source>
        <dbReference type="Google" id="ProtNLM"/>
    </source>
</evidence>
<feature type="chain" id="PRO_5032763850" description="MORN repeat protein" evidence="1">
    <location>
        <begin position="19"/>
        <end position="239"/>
    </location>
</feature>
<dbReference type="KEGG" id="kfa:Q73A0000_02040"/>
<protein>
    <recommendedName>
        <fullName evidence="4">MORN repeat protein</fullName>
    </recommendedName>
</protein>
<dbReference type="Proteomes" id="UP000594195">
    <property type="component" value="Chromosome"/>
</dbReference>
<evidence type="ECO:0000256" key="1">
    <source>
        <dbReference type="SAM" id="SignalP"/>
    </source>
</evidence>
<keyword evidence="3" id="KW-1185">Reference proteome</keyword>
<organism evidence="2 3">
    <name type="scientific">Kaistella flava</name>
    <name type="common">ex Peng et al. 2021</name>
    <dbReference type="NCBI Taxonomy" id="2038776"/>
    <lineage>
        <taxon>Bacteria</taxon>
        <taxon>Pseudomonadati</taxon>
        <taxon>Bacteroidota</taxon>
        <taxon>Flavobacteriia</taxon>
        <taxon>Flavobacteriales</taxon>
        <taxon>Weeksellaceae</taxon>
        <taxon>Chryseobacterium group</taxon>
        <taxon>Kaistella</taxon>
    </lineage>
</organism>
<reference evidence="2 3" key="1">
    <citation type="submission" date="2019-05" db="EMBL/GenBank/DDBJ databases">
        <title>Chryseobacterium sp. isolated from King George Island, maritime Antarctica.</title>
        <authorList>
            <person name="Peng X."/>
        </authorList>
    </citation>
    <scope>NUCLEOTIDE SEQUENCE [LARGE SCALE GENOMIC DNA]</scope>
    <source>
        <strain evidence="2 3">7-3A</strain>
    </source>
</reference>
<dbReference type="RefSeq" id="WP_193812435.1">
    <property type="nucleotide sequence ID" value="NZ_CP040442.1"/>
</dbReference>
<feature type="signal peptide" evidence="1">
    <location>
        <begin position="1"/>
        <end position="18"/>
    </location>
</feature>
<dbReference type="EMBL" id="CP040442">
    <property type="protein sequence ID" value="QOW09221.1"/>
    <property type="molecule type" value="Genomic_DNA"/>
</dbReference>